<feature type="non-terminal residue" evidence="1">
    <location>
        <position position="1"/>
    </location>
</feature>
<comment type="caution">
    <text evidence="1">The sequence shown here is derived from an EMBL/GenBank/DDBJ whole genome shotgun (WGS) entry which is preliminary data.</text>
</comment>
<gene>
    <name evidence="1" type="ORF">HC175_23630</name>
</gene>
<accession>A0ABX1D633</accession>
<proteinExistence type="predicted"/>
<protein>
    <recommendedName>
        <fullName evidence="3">AsmA family protein</fullName>
    </recommendedName>
</protein>
<reference evidence="1 2" key="1">
    <citation type="submission" date="2020-03" db="EMBL/GenBank/DDBJ databases">
        <title>Salinimicrobium sp. nov, isolated from SCS.</title>
        <authorList>
            <person name="Cao W.R."/>
        </authorList>
    </citation>
    <scope>NUCLEOTIDE SEQUENCE [LARGE SCALE GENOMIC DNA]</scope>
    <source>
        <strain evidence="2">J15B91</strain>
    </source>
</reference>
<evidence type="ECO:0008006" key="3">
    <source>
        <dbReference type="Google" id="ProtNLM"/>
    </source>
</evidence>
<sequence>IATNLRNVENFDSALPSTVHATAVSFGGGSVLLEGKVDVMRRIPNLDMEFSLQKADVRALNESSLKFAGVDFESGTFELYEEAAIADGYIKG</sequence>
<organism evidence="1 2">
    <name type="scientific">Salinimicrobium oceani</name>
    <dbReference type="NCBI Taxonomy" id="2722702"/>
    <lineage>
        <taxon>Bacteria</taxon>
        <taxon>Pseudomonadati</taxon>
        <taxon>Bacteroidota</taxon>
        <taxon>Flavobacteriia</taxon>
        <taxon>Flavobacteriales</taxon>
        <taxon>Flavobacteriaceae</taxon>
        <taxon>Salinimicrobium</taxon>
    </lineage>
</organism>
<evidence type="ECO:0000313" key="1">
    <source>
        <dbReference type="EMBL" id="NJW55908.1"/>
    </source>
</evidence>
<dbReference type="EMBL" id="JAAVJR010001694">
    <property type="protein sequence ID" value="NJW55908.1"/>
    <property type="molecule type" value="Genomic_DNA"/>
</dbReference>
<evidence type="ECO:0000313" key="2">
    <source>
        <dbReference type="Proteomes" id="UP000703674"/>
    </source>
</evidence>
<dbReference type="Proteomes" id="UP000703674">
    <property type="component" value="Unassembled WGS sequence"/>
</dbReference>
<feature type="non-terminal residue" evidence="1">
    <location>
        <position position="92"/>
    </location>
</feature>
<keyword evidence="2" id="KW-1185">Reference proteome</keyword>
<name>A0ABX1D633_9FLAO</name>